<dbReference type="AlphaFoldDB" id="A0AAV4K8Z5"/>
<dbReference type="PANTHER" id="PTHR38659:SF1">
    <property type="entry name" value="METAL DEPENDENT PHOSPHOHYDROLASE"/>
    <property type="match status" value="1"/>
</dbReference>
<organism evidence="1 4">
    <name type="scientific">Deinococcus wulumuqiensis</name>
    <dbReference type="NCBI Taxonomy" id="980427"/>
    <lineage>
        <taxon>Bacteria</taxon>
        <taxon>Thermotogati</taxon>
        <taxon>Deinococcota</taxon>
        <taxon>Deinococci</taxon>
        <taxon>Deinococcales</taxon>
        <taxon>Deinococcaceae</taxon>
        <taxon>Deinococcus</taxon>
    </lineage>
</organism>
<reference evidence="1" key="2">
    <citation type="journal article" date="2014" name="Int. J. Syst. Evol. Microbiol.">
        <title>Complete genome sequence of Corynebacterium casei LMG S-19264T (=DSM 44701T), isolated from a smear-ripened cheese.</title>
        <authorList>
            <consortium name="US DOE Joint Genome Institute (JGI-PGF)"/>
            <person name="Walter F."/>
            <person name="Albersmeier A."/>
            <person name="Kalinowski J."/>
            <person name="Ruckert C."/>
        </authorList>
    </citation>
    <scope>NUCLEOTIDE SEQUENCE</scope>
    <source>
        <strain evidence="1">CGMCC 1.8885</strain>
    </source>
</reference>
<evidence type="ECO:0000313" key="2">
    <source>
        <dbReference type="EMBL" id="GGP29889.1"/>
    </source>
</evidence>
<reference evidence="2" key="1">
    <citation type="journal article" date="2014" name="Int. J. Syst. Evol. Microbiol.">
        <title>Complete genome of a new Firmicutes species belonging to the dominant human colonic microbiota ('Ruminococcus bicirculans') reveals two chromosomes and a selective capacity to utilize plant glucans.</title>
        <authorList>
            <consortium name="NISC Comparative Sequencing Program"/>
            <person name="Wegmann U."/>
            <person name="Louis P."/>
            <person name="Goesmann A."/>
            <person name="Henrissat B."/>
            <person name="Duncan S.H."/>
            <person name="Flint H.J."/>
        </authorList>
    </citation>
    <scope>NUCLEOTIDE SEQUENCE</scope>
    <source>
        <strain evidence="2">CGMCC 1.8884</strain>
    </source>
</reference>
<keyword evidence="3" id="KW-1185">Reference proteome</keyword>
<protein>
    <submittedName>
        <fullName evidence="1">Uncharacterized protein</fullName>
    </submittedName>
</protein>
<reference evidence="3" key="3">
    <citation type="journal article" date="2019" name="Int. J. Syst. Evol. Microbiol.">
        <title>The Global Catalogue of Microorganisms (GCM) 10K type strain sequencing project: providing services to taxonomists for standard genome sequencing and annotation.</title>
        <authorList>
            <consortium name="The Broad Institute Genomics Platform"/>
            <consortium name="The Broad Institute Genome Sequencing Center for Infectious Disease"/>
            <person name="Wu L."/>
            <person name="Ma J."/>
        </authorList>
    </citation>
    <scope>NUCLEOTIDE SEQUENCE [LARGE SCALE GENOMIC DNA]</scope>
    <source>
        <strain evidence="3">CGMCC 1.8884</strain>
    </source>
</reference>
<evidence type="ECO:0000313" key="3">
    <source>
        <dbReference type="Proteomes" id="UP000630135"/>
    </source>
</evidence>
<dbReference type="PANTHER" id="PTHR38659">
    <property type="entry name" value="METAL-DEPENDENT PHOSPHOHYDROLASE"/>
    <property type="match status" value="1"/>
</dbReference>
<accession>A0AAV4K8Z5</accession>
<name>A0AAV4K8Z5_9DEIO</name>
<evidence type="ECO:0000313" key="4">
    <source>
        <dbReference type="Proteomes" id="UP000652720"/>
    </source>
</evidence>
<dbReference type="EMBL" id="BMLZ01000017">
    <property type="protein sequence ID" value="GGP29889.1"/>
    <property type="molecule type" value="Genomic_DNA"/>
</dbReference>
<sequence length="47" mass="5235">MSSLKKRFKNRAFAAGVNRDEVRQGAEELGVDLDQHFQNVLTAMQAG</sequence>
<reference evidence="1" key="4">
    <citation type="submission" date="2023-08" db="EMBL/GenBank/DDBJ databases">
        <authorList>
            <person name="Sun Q."/>
            <person name="Zhou Y."/>
        </authorList>
    </citation>
    <scope>NUCLEOTIDE SEQUENCE</scope>
    <source>
        <strain evidence="2">CGMCC 1.8884</strain>
        <strain evidence="1">CGMCC 1.8885</strain>
    </source>
</reference>
<gene>
    <name evidence="2" type="ORF">GCM10008021_15400</name>
    <name evidence="1" type="ORF">GCM10010914_19000</name>
</gene>
<dbReference type="Proteomes" id="UP000630135">
    <property type="component" value="Unassembled WGS sequence"/>
</dbReference>
<evidence type="ECO:0000313" key="1">
    <source>
        <dbReference type="EMBL" id="GGI84818.1"/>
    </source>
</evidence>
<dbReference type="Proteomes" id="UP000652720">
    <property type="component" value="Unassembled WGS sequence"/>
</dbReference>
<comment type="caution">
    <text evidence="1">The sequence shown here is derived from an EMBL/GenBank/DDBJ whole genome shotgun (WGS) entry which is preliminary data.</text>
</comment>
<dbReference type="EMBL" id="BMMA01000017">
    <property type="protein sequence ID" value="GGI84818.1"/>
    <property type="molecule type" value="Genomic_DNA"/>
</dbReference>
<proteinExistence type="predicted"/>